<dbReference type="GO" id="GO:0016491">
    <property type="term" value="F:oxidoreductase activity"/>
    <property type="evidence" value="ECO:0007669"/>
    <property type="project" value="InterPro"/>
</dbReference>
<dbReference type="OrthoDB" id="5980077at2759"/>
<dbReference type="AlphaFoldDB" id="A0A6S7JHU6"/>
<gene>
    <name evidence="1" type="ORF">PACLA_8A044016</name>
</gene>
<evidence type="ECO:0000313" key="2">
    <source>
        <dbReference type="Proteomes" id="UP001152795"/>
    </source>
</evidence>
<dbReference type="Gene3D" id="3.90.660.10">
    <property type="match status" value="1"/>
</dbReference>
<proteinExistence type="predicted"/>
<dbReference type="SUPFAM" id="SSF54373">
    <property type="entry name" value="FAD-linked reductases, C-terminal domain"/>
    <property type="match status" value="1"/>
</dbReference>
<sequence length="165" mass="19203">AVIVTTAVNILRQLTFEPLVEDKNVKHEQRKSLQAIDNFIISPSTKIILQTKRRFWEDKKYNIQGGFSKTNLPIGQIHYVKPDPEYVESTKQGIIMVFTLKNDALMFGFLTKEQVELEAIEQIAEFHPEIKEENMIEKHFVRAWSNQPSYQGAYAFLKARQFNTV</sequence>
<dbReference type="Pfam" id="PF01593">
    <property type="entry name" value="Amino_oxidase"/>
    <property type="match status" value="1"/>
</dbReference>
<accession>A0A6S7JHU6</accession>
<dbReference type="EMBL" id="CACRXK020018010">
    <property type="protein sequence ID" value="CAB4031956.1"/>
    <property type="molecule type" value="Genomic_DNA"/>
</dbReference>
<protein>
    <submittedName>
        <fullName evidence="1">L-amino-acid oxidase-like</fullName>
    </submittedName>
</protein>
<comment type="caution">
    <text evidence="1">The sequence shown here is derived from an EMBL/GenBank/DDBJ whole genome shotgun (WGS) entry which is preliminary data.</text>
</comment>
<feature type="non-terminal residue" evidence="1">
    <location>
        <position position="1"/>
    </location>
</feature>
<dbReference type="Proteomes" id="UP001152795">
    <property type="component" value="Unassembled WGS sequence"/>
</dbReference>
<dbReference type="InterPro" id="IPR002937">
    <property type="entry name" value="Amino_oxidase"/>
</dbReference>
<reference evidence="1" key="1">
    <citation type="submission" date="2020-04" db="EMBL/GenBank/DDBJ databases">
        <authorList>
            <person name="Alioto T."/>
            <person name="Alioto T."/>
            <person name="Gomez Garrido J."/>
        </authorList>
    </citation>
    <scope>NUCLEOTIDE SEQUENCE</scope>
    <source>
        <strain evidence="1">A484AB</strain>
    </source>
</reference>
<evidence type="ECO:0000313" key="1">
    <source>
        <dbReference type="EMBL" id="CAB4031956.1"/>
    </source>
</evidence>
<keyword evidence="2" id="KW-1185">Reference proteome</keyword>
<organism evidence="1 2">
    <name type="scientific">Paramuricea clavata</name>
    <name type="common">Red gorgonian</name>
    <name type="synonym">Violescent sea-whip</name>
    <dbReference type="NCBI Taxonomy" id="317549"/>
    <lineage>
        <taxon>Eukaryota</taxon>
        <taxon>Metazoa</taxon>
        <taxon>Cnidaria</taxon>
        <taxon>Anthozoa</taxon>
        <taxon>Octocorallia</taxon>
        <taxon>Malacalcyonacea</taxon>
        <taxon>Plexauridae</taxon>
        <taxon>Paramuricea</taxon>
    </lineage>
</organism>
<feature type="non-terminal residue" evidence="1">
    <location>
        <position position="165"/>
    </location>
</feature>
<name>A0A6S7JHU6_PARCT</name>